<name>A0A1X2ZNR8_BIFAD</name>
<feature type="transmembrane region" description="Helical" evidence="1">
    <location>
        <begin position="614"/>
        <end position="633"/>
    </location>
</feature>
<comment type="caution">
    <text evidence="2">The sequence shown here is derived from an EMBL/GenBank/DDBJ whole genome shotgun (WGS) entry which is preliminary data.</text>
</comment>
<feature type="transmembrane region" description="Helical" evidence="1">
    <location>
        <begin position="206"/>
        <end position="226"/>
    </location>
</feature>
<dbReference type="EMBL" id="LNKH01000010">
    <property type="protein sequence ID" value="OSG96013.1"/>
    <property type="molecule type" value="Genomic_DNA"/>
</dbReference>
<feature type="transmembrane region" description="Helical" evidence="1">
    <location>
        <begin position="464"/>
        <end position="485"/>
    </location>
</feature>
<feature type="transmembrane region" description="Helical" evidence="1">
    <location>
        <begin position="304"/>
        <end position="322"/>
    </location>
</feature>
<feature type="transmembrane region" description="Helical" evidence="1">
    <location>
        <begin position="387"/>
        <end position="408"/>
    </location>
</feature>
<keyword evidence="1" id="KW-0812">Transmembrane</keyword>
<feature type="transmembrane region" description="Helical" evidence="1">
    <location>
        <begin position="583"/>
        <end position="602"/>
    </location>
</feature>
<sequence length="692" mass="78511">MDCKRQVRLKFFIPLAVVFLLETFLFNFAFWEALTFPEQQQISVSSLNNIVREGNEYRVTDSDTPYIEYAVDGPTEIDNLDIDLVASDSDAVVGGTYSLSPYVLDEGNTNGYISLGTAHVSENLTESHYIRIHPAGKVTGLRLKLNMQEGDKIVIASVSINAQRPFSFSFLRFLIMLLVSYLVFCFWPSRGMYQWNLDLKVRRQKILLSIFVFIQIMVLLAVTQLIHPAQYFDSTRELNGGAFIGDENQYNYLANAIINGHTYLDLPVPEWMQKMTNPYDASARAQLSFKTGEPTYWDYAFYNGKYYCYFGALPALSLFVPFKLITGHDLRTDYAVALMTVFFVLAAVFFLYSFMKKYIKPSFGLFLVSLLLLVTGSGVLTQAFYPMIYSLPILFSLVLTLTGLGLWINAKKDTGELSKLHLLLGAICIALNLGCRPQFVLVVFVAFPIFWSEIRERFFFSARGIWNTLAVMVPFLLVGGVTMAYNYVRFDSFFDFGATYNLTGFDMVHRSYALSRIPWGLWMYLFQPINISPNYPFMKQLDVPSGFMGQTIMEPNFGGFFAFVPAALFAFLLCIVRKEAKASGIWGINLFFVGFAAVLLVVDTEIVGISTRYYSEFGWLLIIGAISTVTLYVKKYSSERISNLCLNVFVLLTLVGVFLSYLNLLSDGRYGYLSSSNDALYRVIESWFSFLS</sequence>
<feature type="transmembrane region" description="Helical" evidence="1">
    <location>
        <begin position="420"/>
        <end position="452"/>
    </location>
</feature>
<gene>
    <name evidence="2" type="ORF">AL0462_1613</name>
</gene>
<keyword evidence="1" id="KW-1133">Transmembrane helix</keyword>
<keyword evidence="1" id="KW-0472">Membrane</keyword>
<evidence type="ECO:0000313" key="3">
    <source>
        <dbReference type="Proteomes" id="UP000193905"/>
    </source>
</evidence>
<feature type="transmembrane region" description="Helical" evidence="1">
    <location>
        <begin position="557"/>
        <end position="576"/>
    </location>
</feature>
<organism evidence="2 3">
    <name type="scientific">Bifidobacterium adolescentis</name>
    <dbReference type="NCBI Taxonomy" id="1680"/>
    <lineage>
        <taxon>Bacteria</taxon>
        <taxon>Bacillati</taxon>
        <taxon>Actinomycetota</taxon>
        <taxon>Actinomycetes</taxon>
        <taxon>Bifidobacteriales</taxon>
        <taxon>Bifidobacteriaceae</taxon>
        <taxon>Bifidobacterium</taxon>
    </lineage>
</organism>
<evidence type="ECO:0000313" key="2">
    <source>
        <dbReference type="EMBL" id="OSG96013.1"/>
    </source>
</evidence>
<evidence type="ECO:0000256" key="1">
    <source>
        <dbReference type="SAM" id="Phobius"/>
    </source>
</evidence>
<dbReference type="GO" id="GO:0016740">
    <property type="term" value="F:transferase activity"/>
    <property type="evidence" value="ECO:0007669"/>
    <property type="project" value="UniProtKB-KW"/>
</dbReference>
<feature type="transmembrane region" description="Helical" evidence="1">
    <location>
        <begin position="166"/>
        <end position="186"/>
    </location>
</feature>
<accession>A0A1X2ZNR8</accession>
<feature type="transmembrane region" description="Helical" evidence="1">
    <location>
        <begin position="361"/>
        <end position="380"/>
    </location>
</feature>
<reference evidence="2 3" key="1">
    <citation type="journal article" date="2016" name="Sci. Rep.">
        <title>Evaluation of genetic diversity among strains of the human gut commensal Bifidobacterium adolescentis.</title>
        <authorList>
            <person name="Duranti S."/>
            <person name="Milani C."/>
            <person name="Lugli G.A."/>
            <person name="Mancabelli L."/>
            <person name="Turroni F."/>
            <person name="Ferrario C."/>
            <person name="Mangifesta M."/>
            <person name="Viappiani A."/>
            <person name="Sanchez B."/>
            <person name="Margolles A."/>
            <person name="van Sinderen D."/>
            <person name="Ventura M."/>
        </authorList>
    </citation>
    <scope>NUCLEOTIDE SEQUENCE [LARGE SCALE GENOMIC DNA]</scope>
    <source>
        <strain evidence="2 3">AL46-2</strain>
    </source>
</reference>
<protein>
    <submittedName>
        <fullName evidence="2">PMT family glycosyltransferase</fullName>
    </submittedName>
</protein>
<dbReference type="Proteomes" id="UP000193905">
    <property type="component" value="Unassembled WGS sequence"/>
</dbReference>
<feature type="transmembrane region" description="Helical" evidence="1">
    <location>
        <begin position="12"/>
        <end position="31"/>
    </location>
</feature>
<keyword evidence="2" id="KW-0808">Transferase</keyword>
<proteinExistence type="predicted"/>
<dbReference type="RefSeq" id="WP_085381174.1">
    <property type="nucleotide sequence ID" value="NZ_LNKH01000010.1"/>
</dbReference>
<dbReference type="AlphaFoldDB" id="A0A1X2ZNR8"/>
<feature type="transmembrane region" description="Helical" evidence="1">
    <location>
        <begin position="334"/>
        <end position="355"/>
    </location>
</feature>
<feature type="transmembrane region" description="Helical" evidence="1">
    <location>
        <begin position="645"/>
        <end position="664"/>
    </location>
</feature>